<protein>
    <submittedName>
        <fullName evidence="1">Uncharacterized protein</fullName>
    </submittedName>
</protein>
<gene>
    <name evidence="1" type="ORF">Rumeso_04364</name>
</gene>
<evidence type="ECO:0000313" key="1">
    <source>
        <dbReference type="EMBL" id="EYD74070.1"/>
    </source>
</evidence>
<dbReference type="HOGENOM" id="CLU_2976528_0_0_5"/>
<sequence length="58" mass="6612">MLLIEGRWHTGAGLSAEEVRRAVPPSLRWTATRSLSDHHALWGGPVSDERFLFTARRR</sequence>
<dbReference type="EMBL" id="AOSK01000123">
    <property type="protein sequence ID" value="EYD74070.1"/>
    <property type="molecule type" value="Genomic_DNA"/>
</dbReference>
<proteinExistence type="predicted"/>
<name>A0A017HID7_9RHOB</name>
<evidence type="ECO:0000313" key="2">
    <source>
        <dbReference type="Proteomes" id="UP000019666"/>
    </source>
</evidence>
<dbReference type="AlphaFoldDB" id="A0A017HID7"/>
<reference evidence="1 2" key="1">
    <citation type="submission" date="2013-02" db="EMBL/GenBank/DDBJ databases">
        <authorList>
            <person name="Fiebig A."/>
            <person name="Goeker M."/>
            <person name="Klenk H.-P.P."/>
        </authorList>
    </citation>
    <scope>NUCLEOTIDE SEQUENCE [LARGE SCALE GENOMIC DNA]</scope>
    <source>
        <strain evidence="1 2">DSM 19309</strain>
    </source>
</reference>
<keyword evidence="2" id="KW-1185">Reference proteome</keyword>
<organism evidence="1 2">
    <name type="scientific">Rubellimicrobium mesophilum DSM 19309</name>
    <dbReference type="NCBI Taxonomy" id="442562"/>
    <lineage>
        <taxon>Bacteria</taxon>
        <taxon>Pseudomonadati</taxon>
        <taxon>Pseudomonadota</taxon>
        <taxon>Alphaproteobacteria</taxon>
        <taxon>Rhodobacterales</taxon>
        <taxon>Roseobacteraceae</taxon>
        <taxon>Rubellimicrobium</taxon>
    </lineage>
</organism>
<comment type="caution">
    <text evidence="1">The sequence shown here is derived from an EMBL/GenBank/DDBJ whole genome shotgun (WGS) entry which is preliminary data.</text>
</comment>
<dbReference type="Proteomes" id="UP000019666">
    <property type="component" value="Unassembled WGS sequence"/>
</dbReference>
<accession>A0A017HID7</accession>